<keyword evidence="3" id="KW-1185">Reference proteome</keyword>
<sequence length="596" mass="67711">MALSLDRYRFAALPHQFHDTDPRLTPRNSPRLFQSSSIINNERIMLGRKLYEWYGSSKQQSWRCIYRASLHGSEADSFHNHCDGIAPTYVVALIQNMSRRSESNWDRTFEVTSPTRHKKGFTVYRVISKVFPRTFPEGVTTLVVWKRSPNFQKQDLSVLVALTEIVEERKKSAYSLLEFAPTHSQLFTSKIFVQFFEHGYHVKEQAVHVVGDQGDAVASRGECLVPERLWVEKETQLVSGNEDDTISVSSAGSSTAETATFTDSDSMISTLVRCIYRASLHGYEADFFHNHCDGIAPTYVVALIQNDVQELVERLRSTNDETYVKAVAYSFPERSKPIRQKLYNFCSRAKSVGRGVEGIPSPCPRSSPKSAWETDLIYRGDLIPKKRKVFIDVEKVTLKSSTKHEQVAATVAVVDENRELIFWAIIHRENICQYFPNITGLTEDKIKQGIPADQVNLLLAKVLDGNTVYGASVYNDLVSLGLHTSGLTTVDIQTFYRDDKGPISLNSIVNHLFPTKSDFQCAHHSAISDARMTCKVAKRMLKLQSEGHFIYPRTIKRVPSKKMYVGDSCKCCVTRKKYTKKSSRTPQVQDFEEEPW</sequence>
<feature type="domain" description="Exonuclease" evidence="1">
    <location>
        <begin position="387"/>
        <end position="546"/>
    </location>
</feature>
<dbReference type="InterPro" id="IPR051866">
    <property type="entry name" value="Intracell_Sig-Traffick_Protein"/>
</dbReference>
<dbReference type="PANTHER" id="PTHR15508:SF8">
    <property type="entry name" value="LD24550P"/>
    <property type="match status" value="1"/>
</dbReference>
<dbReference type="InterPro" id="IPR006571">
    <property type="entry name" value="TLDc_dom"/>
</dbReference>
<accession>A0A8J2KYS1</accession>
<proteinExistence type="predicted"/>
<evidence type="ECO:0000313" key="3">
    <source>
        <dbReference type="Proteomes" id="UP000708208"/>
    </source>
</evidence>
<dbReference type="OrthoDB" id="25620at2759"/>
<dbReference type="InterPro" id="IPR013520">
    <property type="entry name" value="Ribonucl_H"/>
</dbReference>
<dbReference type="EMBL" id="CAJVCH010267230">
    <property type="protein sequence ID" value="CAG7734336.1"/>
    <property type="molecule type" value="Genomic_DNA"/>
</dbReference>
<dbReference type="Proteomes" id="UP000708208">
    <property type="component" value="Unassembled WGS sequence"/>
</dbReference>
<name>A0A8J2KYS1_9HEXA</name>
<evidence type="ECO:0000313" key="2">
    <source>
        <dbReference type="EMBL" id="CAG7734336.1"/>
    </source>
</evidence>
<dbReference type="Pfam" id="PF07534">
    <property type="entry name" value="TLD"/>
    <property type="match status" value="1"/>
</dbReference>
<protein>
    <recommendedName>
        <fullName evidence="1">Exonuclease domain-containing protein</fullName>
    </recommendedName>
</protein>
<evidence type="ECO:0000259" key="1">
    <source>
        <dbReference type="SMART" id="SM00479"/>
    </source>
</evidence>
<gene>
    <name evidence="2" type="ORF">AFUS01_LOCUS22732</name>
</gene>
<dbReference type="AlphaFoldDB" id="A0A8J2KYS1"/>
<comment type="caution">
    <text evidence="2">The sequence shown here is derived from an EMBL/GenBank/DDBJ whole genome shotgun (WGS) entry which is preliminary data.</text>
</comment>
<organism evidence="2 3">
    <name type="scientific">Allacma fusca</name>
    <dbReference type="NCBI Taxonomy" id="39272"/>
    <lineage>
        <taxon>Eukaryota</taxon>
        <taxon>Metazoa</taxon>
        <taxon>Ecdysozoa</taxon>
        <taxon>Arthropoda</taxon>
        <taxon>Hexapoda</taxon>
        <taxon>Collembola</taxon>
        <taxon>Symphypleona</taxon>
        <taxon>Sminthuridae</taxon>
        <taxon>Allacma</taxon>
    </lineage>
</organism>
<dbReference type="SMART" id="SM00479">
    <property type="entry name" value="EXOIII"/>
    <property type="match status" value="1"/>
</dbReference>
<reference evidence="2" key="1">
    <citation type="submission" date="2021-06" db="EMBL/GenBank/DDBJ databases">
        <authorList>
            <person name="Hodson N. C."/>
            <person name="Mongue J. A."/>
            <person name="Jaron S. K."/>
        </authorList>
    </citation>
    <scope>NUCLEOTIDE SEQUENCE</scope>
</reference>
<dbReference type="PANTHER" id="PTHR15508">
    <property type="entry name" value="RIBOSOMAL PROTEIN S6 KINASE"/>
    <property type="match status" value="1"/>
</dbReference>